<organism evidence="2 3">
    <name type="scientific">Armillaria luteobubalina</name>
    <dbReference type="NCBI Taxonomy" id="153913"/>
    <lineage>
        <taxon>Eukaryota</taxon>
        <taxon>Fungi</taxon>
        <taxon>Dikarya</taxon>
        <taxon>Basidiomycota</taxon>
        <taxon>Agaricomycotina</taxon>
        <taxon>Agaricomycetes</taxon>
        <taxon>Agaricomycetidae</taxon>
        <taxon>Agaricales</taxon>
        <taxon>Marasmiineae</taxon>
        <taxon>Physalacriaceae</taxon>
        <taxon>Armillaria</taxon>
    </lineage>
</organism>
<evidence type="ECO:0000256" key="1">
    <source>
        <dbReference type="SAM" id="MobiDB-lite"/>
    </source>
</evidence>
<keyword evidence="3" id="KW-1185">Reference proteome</keyword>
<name>A0AA39TNU0_9AGAR</name>
<reference evidence="2" key="1">
    <citation type="submission" date="2023-06" db="EMBL/GenBank/DDBJ databases">
        <authorList>
            <consortium name="Lawrence Berkeley National Laboratory"/>
            <person name="Ahrendt S."/>
            <person name="Sahu N."/>
            <person name="Indic B."/>
            <person name="Wong-Bajracharya J."/>
            <person name="Merenyi Z."/>
            <person name="Ke H.-M."/>
            <person name="Monk M."/>
            <person name="Kocsube S."/>
            <person name="Drula E."/>
            <person name="Lipzen A."/>
            <person name="Balint B."/>
            <person name="Henrissat B."/>
            <person name="Andreopoulos B."/>
            <person name="Martin F.M."/>
            <person name="Harder C.B."/>
            <person name="Rigling D."/>
            <person name="Ford K.L."/>
            <person name="Foster G.D."/>
            <person name="Pangilinan J."/>
            <person name="Papanicolaou A."/>
            <person name="Barry K."/>
            <person name="LaButti K."/>
            <person name="Viragh M."/>
            <person name="Koriabine M."/>
            <person name="Yan M."/>
            <person name="Riley R."/>
            <person name="Champramary S."/>
            <person name="Plett K.L."/>
            <person name="Tsai I.J."/>
            <person name="Slot J."/>
            <person name="Sipos G."/>
            <person name="Plett J."/>
            <person name="Nagy L.G."/>
            <person name="Grigoriev I.V."/>
        </authorList>
    </citation>
    <scope>NUCLEOTIDE SEQUENCE</scope>
    <source>
        <strain evidence="2">HWK02</strain>
    </source>
</reference>
<feature type="compositionally biased region" description="Basic and acidic residues" evidence="1">
    <location>
        <begin position="525"/>
        <end position="535"/>
    </location>
</feature>
<dbReference type="Proteomes" id="UP001175228">
    <property type="component" value="Unassembled WGS sequence"/>
</dbReference>
<dbReference type="AlphaFoldDB" id="A0AA39TNU0"/>
<gene>
    <name evidence="2" type="ORF">EDD18DRAFT_1106058</name>
</gene>
<accession>A0AA39TNU0</accession>
<protein>
    <submittedName>
        <fullName evidence="2">Uncharacterized protein</fullName>
    </submittedName>
</protein>
<sequence>MSSTLDFIEAPPFKMEPWPVQEYDTLIMKAKRDMKKTWMSPERDVLVPLYPDFKAACKAQDPHFDKDGGDALKNWVVWRIKKLKHEHETGTKPGAIAKLFSNWKDTFKRDFCKDITEHHLRHCMDSPRAPPAVLEKAIKELTRLVACRVTGKELYLADHSDALDAALATSEVTNNAGKIRRARSQVLRNTSEEELEAYDERAAKQDNKYAMKSNHTIWPQVLQLLLDGWSRGPVGLAQITLILAYKEDGVIQRAIHSDEIPGFSESLSIEEKGELMQKFSAYAEQVLPNDVARIINDTRPSFHDNGPESLKQHLVDVWKYTHRHSKSETPRFPWADMASSPKIYFDTVKYVGFSVSDDALANPFTMAAMSGDEVEDVVPVDSDEEAVVESDGDQEIIKTNQGNNSDEEESFPRNEEDPSSEEEAQLAKPSLAKRKAPINAVRKRIAAEEQEDNYSEDEEDVENICGNEGEPISEEETGGRQSAKTSPIKRKTPSKVKIPAARPGAVRKRPTPALGAHGTKCQARTVEENLPDKPVKKQKTTAVLTTRKQIGSKAKKMRQAQLQK</sequence>
<feature type="region of interest" description="Disordered" evidence="1">
    <location>
        <begin position="386"/>
        <end position="564"/>
    </location>
</feature>
<proteinExistence type="predicted"/>
<feature type="compositionally biased region" description="Acidic residues" evidence="1">
    <location>
        <begin position="448"/>
        <end position="462"/>
    </location>
</feature>
<evidence type="ECO:0000313" key="2">
    <source>
        <dbReference type="EMBL" id="KAK0496181.1"/>
    </source>
</evidence>
<comment type="caution">
    <text evidence="2">The sequence shown here is derived from an EMBL/GenBank/DDBJ whole genome shotgun (WGS) entry which is preliminary data.</text>
</comment>
<dbReference type="EMBL" id="JAUEPU010000016">
    <property type="protein sequence ID" value="KAK0496181.1"/>
    <property type="molecule type" value="Genomic_DNA"/>
</dbReference>
<feature type="compositionally biased region" description="Basic residues" evidence="1">
    <location>
        <begin position="431"/>
        <end position="444"/>
    </location>
</feature>
<evidence type="ECO:0000313" key="3">
    <source>
        <dbReference type="Proteomes" id="UP001175228"/>
    </source>
</evidence>
<feature type="compositionally biased region" description="Polar residues" evidence="1">
    <location>
        <begin position="540"/>
        <end position="549"/>
    </location>
</feature>